<dbReference type="PANTHER" id="PTHR38045:SF1">
    <property type="entry name" value="HEPARINASE II_III-LIKE PROTEIN"/>
    <property type="match status" value="1"/>
</dbReference>
<dbReference type="EMBL" id="BAAAPE010000002">
    <property type="protein sequence ID" value="GAA2067034.1"/>
    <property type="molecule type" value="Genomic_DNA"/>
</dbReference>
<evidence type="ECO:0000256" key="1">
    <source>
        <dbReference type="ARBA" id="ARBA00004196"/>
    </source>
</evidence>
<sequence length="637" mass="69631">MHEVTVTEALRAGRREDLIAGYRSPALWQRVRASPLGGPALDAIAARAATWAGTAIEPLPFSLYRRYAEDGARAPFQDVYFRARRNRLTDLALTALWRPDEDLAPLEDLVWAVCDEYAWALPAHLDGLTDPHPPRPHAEQIDLFAAETAFTLAELRHLFADRLSPLVAERVRDEVLRRVLRPLLEHPAPWWESARTNWSAVCGCSVGMAALHLLDGDGDSDGGGDGPDADALAQVTSRMTEAMRCFLAGYGDDGACPEGLAYWSYGFGFFTVYADALHRRTAGRIDLFEDLDDPAGKLERVARFPERVFLSGTATAAFSDTPPHSTLDPGLAARLGRRFPGIAPPPPERLETEPVNSMGSWATALRSLVWAHESATTSTTSPSLDGPGGYLPDVQWMISRTRSGERHVAFAAKGGHNDELHNHNDVGSFVLAVDGEPLLAELGRGFYSGRYFGPDRYTVLCTGSQGHSVPLIDGTPQRASREAAAEVLAVEHTPASALFRLDLARAYAVPALSSLVREFAFSRGRLVLRDRVTARAPVEITERFMSFEPFVLEAPGRVLLRGRRSALRLSYDAYAWEARVLQHAHVRHDGTTATVHSLDLLRTCAEGEFELRAEPEPEPGARPGPGPDPEPGPVRGG</sequence>
<dbReference type="InterPro" id="IPR008929">
    <property type="entry name" value="Chondroitin_lyas"/>
</dbReference>
<feature type="compositionally biased region" description="Pro residues" evidence="2">
    <location>
        <begin position="618"/>
        <end position="637"/>
    </location>
</feature>
<dbReference type="Pfam" id="PF07940">
    <property type="entry name" value="Hepar_II_III_C"/>
    <property type="match status" value="1"/>
</dbReference>
<feature type="domain" description="Heparinase II/III-like C-terminal" evidence="3">
    <location>
        <begin position="392"/>
        <end position="557"/>
    </location>
</feature>
<dbReference type="Gene3D" id="1.50.10.100">
    <property type="entry name" value="Chondroitin AC/alginate lyase"/>
    <property type="match status" value="1"/>
</dbReference>
<proteinExistence type="predicted"/>
<accession>A0ABP5H7A8</accession>
<dbReference type="Proteomes" id="UP001500016">
    <property type="component" value="Unassembled WGS sequence"/>
</dbReference>
<comment type="caution">
    <text evidence="4">The sequence shown here is derived from an EMBL/GenBank/DDBJ whole genome shotgun (WGS) entry which is preliminary data.</text>
</comment>
<protein>
    <recommendedName>
        <fullName evidence="3">Heparinase II/III-like C-terminal domain-containing protein</fullName>
    </recommendedName>
</protein>
<dbReference type="Gene3D" id="2.70.98.70">
    <property type="match status" value="1"/>
</dbReference>
<organism evidence="4 5">
    <name type="scientific">Streptomyces albiaxialis</name>
    <dbReference type="NCBI Taxonomy" id="329523"/>
    <lineage>
        <taxon>Bacteria</taxon>
        <taxon>Bacillati</taxon>
        <taxon>Actinomycetota</taxon>
        <taxon>Actinomycetes</taxon>
        <taxon>Kitasatosporales</taxon>
        <taxon>Streptomycetaceae</taxon>
        <taxon>Streptomyces</taxon>
    </lineage>
</organism>
<dbReference type="RefSeq" id="WP_344525134.1">
    <property type="nucleotide sequence ID" value="NZ_BAAAPE010000002.1"/>
</dbReference>
<gene>
    <name evidence="4" type="ORF">GCM10009801_14020</name>
</gene>
<dbReference type="PANTHER" id="PTHR38045">
    <property type="entry name" value="CHROMOSOME 1, WHOLE GENOME SHOTGUN SEQUENCE"/>
    <property type="match status" value="1"/>
</dbReference>
<evidence type="ECO:0000313" key="4">
    <source>
        <dbReference type="EMBL" id="GAA2067034.1"/>
    </source>
</evidence>
<name>A0ABP5H7A8_9ACTN</name>
<evidence type="ECO:0000256" key="2">
    <source>
        <dbReference type="SAM" id="MobiDB-lite"/>
    </source>
</evidence>
<feature type="region of interest" description="Disordered" evidence="2">
    <location>
        <begin position="609"/>
        <end position="637"/>
    </location>
</feature>
<evidence type="ECO:0000259" key="3">
    <source>
        <dbReference type="Pfam" id="PF07940"/>
    </source>
</evidence>
<dbReference type="SUPFAM" id="SSF48230">
    <property type="entry name" value="Chondroitin AC/alginate lyase"/>
    <property type="match status" value="1"/>
</dbReference>
<reference evidence="5" key="1">
    <citation type="journal article" date="2019" name="Int. J. Syst. Evol. Microbiol.">
        <title>The Global Catalogue of Microorganisms (GCM) 10K type strain sequencing project: providing services to taxonomists for standard genome sequencing and annotation.</title>
        <authorList>
            <consortium name="The Broad Institute Genomics Platform"/>
            <consortium name="The Broad Institute Genome Sequencing Center for Infectious Disease"/>
            <person name="Wu L."/>
            <person name="Ma J."/>
        </authorList>
    </citation>
    <scope>NUCLEOTIDE SEQUENCE [LARGE SCALE GENOMIC DNA]</scope>
    <source>
        <strain evidence="5">JCM 15478</strain>
    </source>
</reference>
<evidence type="ECO:0000313" key="5">
    <source>
        <dbReference type="Proteomes" id="UP001500016"/>
    </source>
</evidence>
<dbReference type="InterPro" id="IPR012480">
    <property type="entry name" value="Hepar_II_III_C"/>
</dbReference>
<comment type="subcellular location">
    <subcellularLocation>
        <location evidence="1">Cell envelope</location>
    </subcellularLocation>
</comment>
<keyword evidence="5" id="KW-1185">Reference proteome</keyword>